<comment type="caution">
    <text evidence="3">The sequence shown here is derived from an EMBL/GenBank/DDBJ whole genome shotgun (WGS) entry which is preliminary data.</text>
</comment>
<evidence type="ECO:0000256" key="1">
    <source>
        <dbReference type="ARBA" id="ARBA00010876"/>
    </source>
</evidence>
<comment type="similarity">
    <text evidence="1">Belongs to the pseudouridine synthase RluA family.</text>
</comment>
<proteinExistence type="inferred from homology"/>
<dbReference type="PANTHER" id="PTHR21600">
    <property type="entry name" value="MITOCHONDRIAL RNA PSEUDOURIDINE SYNTHASE"/>
    <property type="match status" value="1"/>
</dbReference>
<evidence type="ECO:0000313" key="4">
    <source>
        <dbReference type="Proteomes" id="UP001217089"/>
    </source>
</evidence>
<dbReference type="SUPFAM" id="SSF55120">
    <property type="entry name" value="Pseudouridine synthase"/>
    <property type="match status" value="1"/>
</dbReference>
<evidence type="ECO:0000313" key="3">
    <source>
        <dbReference type="EMBL" id="KAJ8317939.1"/>
    </source>
</evidence>
<keyword evidence="4" id="KW-1185">Reference proteome</keyword>
<dbReference type="InterPro" id="IPR020103">
    <property type="entry name" value="PsdUridine_synth_cat_dom_sf"/>
</dbReference>
<evidence type="ECO:0000259" key="2">
    <source>
        <dbReference type="Pfam" id="PF00849"/>
    </source>
</evidence>
<name>A0ABQ9FKZ0_TEGGR</name>
<gene>
    <name evidence="3" type="ORF">KUTeg_003030</name>
</gene>
<organism evidence="3 4">
    <name type="scientific">Tegillarca granosa</name>
    <name type="common">Malaysian cockle</name>
    <name type="synonym">Anadara granosa</name>
    <dbReference type="NCBI Taxonomy" id="220873"/>
    <lineage>
        <taxon>Eukaryota</taxon>
        <taxon>Metazoa</taxon>
        <taxon>Spiralia</taxon>
        <taxon>Lophotrochozoa</taxon>
        <taxon>Mollusca</taxon>
        <taxon>Bivalvia</taxon>
        <taxon>Autobranchia</taxon>
        <taxon>Pteriomorphia</taxon>
        <taxon>Arcoida</taxon>
        <taxon>Arcoidea</taxon>
        <taxon>Arcidae</taxon>
        <taxon>Tegillarca</taxon>
    </lineage>
</organism>
<dbReference type="PANTHER" id="PTHR21600:SF87">
    <property type="entry name" value="RNA PSEUDOURIDYLATE SYNTHASE DOMAIN-CONTAINING PROTEIN 1"/>
    <property type="match status" value="1"/>
</dbReference>
<accession>A0ABQ9FKZ0</accession>
<protein>
    <recommendedName>
        <fullName evidence="2">Pseudouridine synthase RsuA/RluA-like domain-containing protein</fullName>
    </recommendedName>
</protein>
<feature type="domain" description="Pseudouridine synthase RsuA/RluA-like" evidence="2">
    <location>
        <begin position="77"/>
        <end position="146"/>
    </location>
</feature>
<dbReference type="InterPro" id="IPR006145">
    <property type="entry name" value="PsdUridine_synth_RsuA/RluA"/>
</dbReference>
<dbReference type="EMBL" id="JARBDR010000214">
    <property type="protein sequence ID" value="KAJ8317939.1"/>
    <property type="molecule type" value="Genomic_DNA"/>
</dbReference>
<dbReference type="Gene3D" id="3.30.2350.10">
    <property type="entry name" value="Pseudouridine synthase"/>
    <property type="match status" value="2"/>
</dbReference>
<sequence length="262" mass="30181">MFTILKKLSPVLPKHYKNFKKIFDSQSSFVLFKCNMSCTSDENDLLHLTYGGDKVCHGYARRPELIPPLDVIHHCSDYIVVNKPFDININSNDATKLTVETLVCRLFPEKIDHECANSFRFTHRLDNATSGVLVLALNKRAAAKISRTHQLRVHCKHVGHRIVGDYGYSDRTDSKPYRMMLHSHRLYTKIKGEPFDMTAEDPFVPEIDSKWKPTKIINTYQEFVLSNDKVSDENLSDDTVLVKDLQPKPDLSQQLVEEFIKL</sequence>
<dbReference type="Proteomes" id="UP001217089">
    <property type="component" value="Unassembled WGS sequence"/>
</dbReference>
<dbReference type="InterPro" id="IPR050188">
    <property type="entry name" value="RluA_PseudoU_synthase"/>
</dbReference>
<reference evidence="3 4" key="1">
    <citation type="submission" date="2022-12" db="EMBL/GenBank/DDBJ databases">
        <title>Chromosome-level genome of Tegillarca granosa.</title>
        <authorList>
            <person name="Kim J."/>
        </authorList>
    </citation>
    <scope>NUCLEOTIDE SEQUENCE [LARGE SCALE GENOMIC DNA]</scope>
    <source>
        <strain evidence="3">Teg-2019</strain>
        <tissue evidence="3">Adductor muscle</tissue>
    </source>
</reference>
<dbReference type="Pfam" id="PF00849">
    <property type="entry name" value="PseudoU_synth_2"/>
    <property type="match status" value="1"/>
</dbReference>